<reference evidence="11" key="2">
    <citation type="journal article" date="2019" name="Genome Biol. Evol.">
        <title>Day and night: Metabolic profiles and evolutionary relationships of six axenic non-marine cyanobacteria.</title>
        <authorList>
            <person name="Will S.E."/>
            <person name="Henke P."/>
            <person name="Boedeker C."/>
            <person name="Huang S."/>
            <person name="Brinkmann H."/>
            <person name="Rohde M."/>
            <person name="Jarek M."/>
            <person name="Friedl T."/>
            <person name="Seufert S."/>
            <person name="Schumacher M."/>
            <person name="Overmann J."/>
            <person name="Neumann-Schaal M."/>
            <person name="Petersen J."/>
        </authorList>
    </citation>
    <scope>NUCLEOTIDE SEQUENCE [LARGE SCALE GENOMIC DNA]</scope>
    <source>
        <strain evidence="11">PCC 7102</strain>
    </source>
</reference>
<dbReference type="GO" id="GO:0000166">
    <property type="term" value="F:nucleotide binding"/>
    <property type="evidence" value="ECO:0007669"/>
    <property type="project" value="UniProtKB-KW"/>
</dbReference>
<dbReference type="Pfam" id="PF01975">
    <property type="entry name" value="SurE"/>
    <property type="match status" value="1"/>
</dbReference>
<dbReference type="GO" id="GO:0005737">
    <property type="term" value="C:cytoplasm"/>
    <property type="evidence" value="ECO:0007669"/>
    <property type="project" value="UniProtKB-SubCell"/>
</dbReference>
<dbReference type="Gene3D" id="3.40.1210.10">
    <property type="entry name" value="Survival protein SurE-like phosphatase/nucleotidase"/>
    <property type="match status" value="1"/>
</dbReference>
<dbReference type="EC" id="3.1.3.5" evidence="9"/>
<dbReference type="HAMAP" id="MF_00060">
    <property type="entry name" value="SurE"/>
    <property type="match status" value="1"/>
</dbReference>
<evidence type="ECO:0000256" key="2">
    <source>
        <dbReference type="ARBA" id="ARBA00001946"/>
    </source>
</evidence>
<protein>
    <recommendedName>
        <fullName evidence="9">5'-nucleotidase SurE</fullName>
        <ecNumber evidence="9">3.1.3.5</ecNumber>
    </recommendedName>
    <alternativeName>
        <fullName evidence="9">Nucleoside 5'-monophosphate phosphohydrolase</fullName>
    </alternativeName>
</protein>
<evidence type="ECO:0000256" key="6">
    <source>
        <dbReference type="ARBA" id="ARBA00022723"/>
    </source>
</evidence>
<feature type="binding site" evidence="9">
    <location>
        <position position="98"/>
    </location>
    <ligand>
        <name>a divalent metal cation</name>
        <dbReference type="ChEBI" id="CHEBI:60240"/>
    </ligand>
</feature>
<keyword evidence="12" id="KW-1185">Reference proteome</keyword>
<evidence type="ECO:0000313" key="11">
    <source>
        <dbReference type="EMBL" id="RUT00790.1"/>
    </source>
</evidence>
<evidence type="ECO:0000256" key="9">
    <source>
        <dbReference type="HAMAP-Rule" id="MF_00060"/>
    </source>
</evidence>
<dbReference type="NCBIfam" id="NF001490">
    <property type="entry name" value="PRK00346.1-4"/>
    <property type="match status" value="1"/>
</dbReference>
<keyword evidence="8 9" id="KW-0378">Hydrolase</keyword>
<dbReference type="GO" id="GO:0004309">
    <property type="term" value="F:exopolyphosphatase activity"/>
    <property type="evidence" value="ECO:0007669"/>
    <property type="project" value="TreeGrafter"/>
</dbReference>
<comment type="function">
    <text evidence="9">Nucleotidase that shows phosphatase activity on nucleoside 5'-monophosphates.</text>
</comment>
<dbReference type="AlphaFoldDB" id="A0A3S1AXF1"/>
<comment type="cofactor">
    <cofactor evidence="2">
        <name>Mg(2+)</name>
        <dbReference type="ChEBI" id="CHEBI:18420"/>
    </cofactor>
</comment>
<feature type="binding site" evidence="9">
    <location>
        <position position="9"/>
    </location>
    <ligand>
        <name>a divalent metal cation</name>
        <dbReference type="ChEBI" id="CHEBI:60240"/>
    </ligand>
</feature>
<dbReference type="GO" id="GO:0008254">
    <property type="term" value="F:3'-nucleotidase activity"/>
    <property type="evidence" value="ECO:0007669"/>
    <property type="project" value="TreeGrafter"/>
</dbReference>
<dbReference type="NCBIfam" id="TIGR00087">
    <property type="entry name" value="surE"/>
    <property type="match status" value="1"/>
</dbReference>
<dbReference type="GO" id="GO:0008253">
    <property type="term" value="F:5'-nucleotidase activity"/>
    <property type="evidence" value="ECO:0007669"/>
    <property type="project" value="UniProtKB-UniRule"/>
</dbReference>
<dbReference type="FunFam" id="3.40.1210.10:FF:000001">
    <property type="entry name" value="5'/3'-nucleotidase SurE"/>
    <property type="match status" value="1"/>
</dbReference>
<keyword evidence="5 9" id="KW-0963">Cytoplasm</keyword>
<evidence type="ECO:0000256" key="1">
    <source>
        <dbReference type="ARBA" id="ARBA00000815"/>
    </source>
</evidence>
<evidence type="ECO:0000259" key="10">
    <source>
        <dbReference type="Pfam" id="PF01975"/>
    </source>
</evidence>
<evidence type="ECO:0000256" key="5">
    <source>
        <dbReference type="ARBA" id="ARBA00022490"/>
    </source>
</evidence>
<keyword evidence="6 9" id="KW-0479">Metal-binding</keyword>
<evidence type="ECO:0000256" key="8">
    <source>
        <dbReference type="ARBA" id="ARBA00022801"/>
    </source>
</evidence>
<proteinExistence type="inferred from homology"/>
<comment type="similarity">
    <text evidence="4 9">Belongs to the SurE nucleotidase family.</text>
</comment>
<comment type="catalytic activity">
    <reaction evidence="1 9">
        <text>a ribonucleoside 5'-phosphate + H2O = a ribonucleoside + phosphate</text>
        <dbReference type="Rhea" id="RHEA:12484"/>
        <dbReference type="ChEBI" id="CHEBI:15377"/>
        <dbReference type="ChEBI" id="CHEBI:18254"/>
        <dbReference type="ChEBI" id="CHEBI:43474"/>
        <dbReference type="ChEBI" id="CHEBI:58043"/>
        <dbReference type="EC" id="3.1.3.5"/>
    </reaction>
</comment>
<comment type="cofactor">
    <cofactor evidence="9">
        <name>a divalent metal cation</name>
        <dbReference type="ChEBI" id="CHEBI:60240"/>
    </cofactor>
    <text evidence="9">Binds 1 divalent metal cation per subunit.</text>
</comment>
<feature type="binding site" evidence="9">
    <location>
        <position position="8"/>
    </location>
    <ligand>
        <name>a divalent metal cation</name>
        <dbReference type="ChEBI" id="CHEBI:60240"/>
    </ligand>
</feature>
<dbReference type="InterPro" id="IPR036523">
    <property type="entry name" value="SurE-like_sf"/>
</dbReference>
<dbReference type="NCBIfam" id="NF001492">
    <property type="entry name" value="PRK00346.2-2"/>
    <property type="match status" value="1"/>
</dbReference>
<accession>A0A3S1AXF1</accession>
<dbReference type="PANTHER" id="PTHR30457">
    <property type="entry name" value="5'-NUCLEOTIDASE SURE"/>
    <property type="match status" value="1"/>
</dbReference>
<comment type="subcellular location">
    <subcellularLocation>
        <location evidence="3 9">Cytoplasm</location>
    </subcellularLocation>
</comment>
<sequence>MKLLISNDDGVSALGIRTLANTLALSGHEVTVVCPDRERSATGHGLTLHQPIRAEIVESLFHPNVKAWACDGTPSDCVKLALWALLDSAPDLVVSGINQGANVGTEILYSGTVSAAMEGLIEGIPSIAFSLTSHTIREFQPAADFASILIAELAKNPLPDLMLLNVNVPAVKWEEIRGAVVTRQGVRRYIDVFDKRTDPRGKTYYWLTGEVQEDIEPPIGLNLPQNIPIDVHVIRDNYISITPLQYNLTYSKAATELCKREWGIGGEWQAGKQTE</sequence>
<reference evidence="11" key="1">
    <citation type="submission" date="2018-12" db="EMBL/GenBank/DDBJ databases">
        <authorList>
            <person name="Will S."/>
            <person name="Neumann-Schaal M."/>
            <person name="Henke P."/>
        </authorList>
    </citation>
    <scope>NUCLEOTIDE SEQUENCE</scope>
    <source>
        <strain evidence="11">PCC 7102</strain>
    </source>
</reference>
<evidence type="ECO:0000256" key="3">
    <source>
        <dbReference type="ARBA" id="ARBA00004496"/>
    </source>
</evidence>
<feature type="domain" description="Survival protein SurE-like phosphatase/nucleotidase" evidence="10">
    <location>
        <begin position="4"/>
        <end position="189"/>
    </location>
</feature>
<dbReference type="PANTHER" id="PTHR30457:SF12">
    <property type="entry name" value="5'_3'-NUCLEOTIDASE SURE"/>
    <property type="match status" value="1"/>
</dbReference>
<dbReference type="InterPro" id="IPR002828">
    <property type="entry name" value="SurE-like_Pase/nucleotidase"/>
</dbReference>
<dbReference type="OrthoDB" id="9780815at2"/>
<dbReference type="SUPFAM" id="SSF64167">
    <property type="entry name" value="SurE-like"/>
    <property type="match status" value="1"/>
</dbReference>
<evidence type="ECO:0000313" key="12">
    <source>
        <dbReference type="Proteomes" id="UP000271624"/>
    </source>
</evidence>
<dbReference type="Proteomes" id="UP000271624">
    <property type="component" value="Unassembled WGS sequence"/>
</dbReference>
<gene>
    <name evidence="9 11" type="primary">surE</name>
    <name evidence="11" type="ORF">DSM106972_071990</name>
</gene>
<evidence type="ECO:0000256" key="4">
    <source>
        <dbReference type="ARBA" id="ARBA00011062"/>
    </source>
</evidence>
<evidence type="ECO:0000256" key="7">
    <source>
        <dbReference type="ARBA" id="ARBA00022741"/>
    </source>
</evidence>
<organism evidence="11 12">
    <name type="scientific">Dulcicalothrix desertica PCC 7102</name>
    <dbReference type="NCBI Taxonomy" id="232991"/>
    <lineage>
        <taxon>Bacteria</taxon>
        <taxon>Bacillati</taxon>
        <taxon>Cyanobacteriota</taxon>
        <taxon>Cyanophyceae</taxon>
        <taxon>Nostocales</taxon>
        <taxon>Calotrichaceae</taxon>
        <taxon>Dulcicalothrix</taxon>
    </lineage>
</organism>
<dbReference type="RefSeq" id="WP_127085318.1">
    <property type="nucleotide sequence ID" value="NZ_RSCL01000022.1"/>
</dbReference>
<dbReference type="InterPro" id="IPR030048">
    <property type="entry name" value="SurE"/>
</dbReference>
<feature type="binding site" evidence="9">
    <location>
        <position position="40"/>
    </location>
    <ligand>
        <name>a divalent metal cation</name>
        <dbReference type="ChEBI" id="CHEBI:60240"/>
    </ligand>
</feature>
<comment type="caution">
    <text evidence="11">The sequence shown here is derived from an EMBL/GenBank/DDBJ whole genome shotgun (WGS) entry which is preliminary data.</text>
</comment>
<dbReference type="EMBL" id="RSCL01000022">
    <property type="protein sequence ID" value="RUT00790.1"/>
    <property type="molecule type" value="Genomic_DNA"/>
</dbReference>
<keyword evidence="7 9" id="KW-0547">Nucleotide-binding</keyword>
<name>A0A3S1AXF1_9CYAN</name>
<dbReference type="GO" id="GO:0046872">
    <property type="term" value="F:metal ion binding"/>
    <property type="evidence" value="ECO:0007669"/>
    <property type="project" value="UniProtKB-UniRule"/>
</dbReference>